<keyword evidence="1" id="KW-1133">Transmembrane helix</keyword>
<accession>A0ABT2S8G9</accession>
<dbReference type="EMBL" id="JAOQJV010000016">
    <property type="protein sequence ID" value="MCU6700717.1"/>
    <property type="molecule type" value="Genomic_DNA"/>
</dbReference>
<keyword evidence="1" id="KW-0812">Transmembrane</keyword>
<evidence type="ECO:0000313" key="2">
    <source>
        <dbReference type="EMBL" id="MCU6700717.1"/>
    </source>
</evidence>
<proteinExistence type="predicted"/>
<evidence type="ECO:0000256" key="1">
    <source>
        <dbReference type="SAM" id="Phobius"/>
    </source>
</evidence>
<gene>
    <name evidence="2" type="ORF">OCV65_10800</name>
</gene>
<organism evidence="2 3">
    <name type="scientific">Dorea ammoniilytica</name>
    <dbReference type="NCBI Taxonomy" id="2981788"/>
    <lineage>
        <taxon>Bacteria</taxon>
        <taxon>Bacillati</taxon>
        <taxon>Bacillota</taxon>
        <taxon>Clostridia</taxon>
        <taxon>Lachnospirales</taxon>
        <taxon>Lachnospiraceae</taxon>
        <taxon>Dorea</taxon>
    </lineage>
</organism>
<keyword evidence="1" id="KW-0472">Membrane</keyword>
<name>A0ABT2S8G9_9FIRM</name>
<feature type="transmembrane region" description="Helical" evidence="1">
    <location>
        <begin position="16"/>
        <end position="34"/>
    </location>
</feature>
<dbReference type="Proteomes" id="UP001207605">
    <property type="component" value="Unassembled WGS sequence"/>
</dbReference>
<evidence type="ECO:0000313" key="3">
    <source>
        <dbReference type="Proteomes" id="UP001207605"/>
    </source>
</evidence>
<protein>
    <submittedName>
        <fullName evidence="2">Uncharacterized protein</fullName>
    </submittedName>
</protein>
<dbReference type="RefSeq" id="WP_262582064.1">
    <property type="nucleotide sequence ID" value="NZ_JAOQJV010000016.1"/>
</dbReference>
<sequence>MFTQEQEVKRSKEWKVVMAISSILIIVIAVFFLFRMFHSNPLEGTWVNEENDMTLKIKGGTTMVMEVPGALDGNDMELQLKYTIDRSEKMITIEVDDAEIQKALDNSDGTLTEETVKNEADQITSSYDYSVEQDEMTLTEREYGDQLTFVRK</sequence>
<reference evidence="2 3" key="1">
    <citation type="journal article" date="2021" name="ISME Commun">
        <title>Automated analysis of genomic sequences facilitates high-throughput and comprehensive description of bacteria.</title>
        <authorList>
            <person name="Hitch T.C.A."/>
        </authorList>
    </citation>
    <scope>NUCLEOTIDE SEQUENCE [LARGE SCALE GENOMIC DNA]</scope>
    <source>
        <strain evidence="2 3">Sanger_02</strain>
    </source>
</reference>
<comment type="caution">
    <text evidence="2">The sequence shown here is derived from an EMBL/GenBank/DDBJ whole genome shotgun (WGS) entry which is preliminary data.</text>
</comment>
<keyword evidence="3" id="KW-1185">Reference proteome</keyword>